<evidence type="ECO:0000256" key="6">
    <source>
        <dbReference type="SAM" id="Phobius"/>
    </source>
</evidence>
<feature type="domain" description="Rhodopsin" evidence="7">
    <location>
        <begin position="26"/>
        <end position="266"/>
    </location>
</feature>
<dbReference type="GeneID" id="54487930"/>
<dbReference type="EMBL" id="ML996570">
    <property type="protein sequence ID" value="KAF2759221.1"/>
    <property type="molecule type" value="Genomic_DNA"/>
</dbReference>
<reference evidence="8" key="1">
    <citation type="journal article" date="2020" name="Stud. Mycol.">
        <title>101 Dothideomycetes genomes: a test case for predicting lifestyles and emergence of pathogens.</title>
        <authorList>
            <person name="Haridas S."/>
            <person name="Albert R."/>
            <person name="Binder M."/>
            <person name="Bloem J."/>
            <person name="Labutti K."/>
            <person name="Salamov A."/>
            <person name="Andreopoulos B."/>
            <person name="Baker S."/>
            <person name="Barry K."/>
            <person name="Bills G."/>
            <person name="Bluhm B."/>
            <person name="Cannon C."/>
            <person name="Castanera R."/>
            <person name="Culley D."/>
            <person name="Daum C."/>
            <person name="Ezra D."/>
            <person name="Gonzalez J."/>
            <person name="Henrissat B."/>
            <person name="Kuo A."/>
            <person name="Liang C."/>
            <person name="Lipzen A."/>
            <person name="Lutzoni F."/>
            <person name="Magnuson J."/>
            <person name="Mondo S."/>
            <person name="Nolan M."/>
            <person name="Ohm R."/>
            <person name="Pangilinan J."/>
            <person name="Park H.-J."/>
            <person name="Ramirez L."/>
            <person name="Alfaro M."/>
            <person name="Sun H."/>
            <person name="Tritt A."/>
            <person name="Yoshinaga Y."/>
            <person name="Zwiers L.-H."/>
            <person name="Turgeon B."/>
            <person name="Goodwin S."/>
            <person name="Spatafora J."/>
            <person name="Crous P."/>
            <person name="Grigoriev I."/>
        </authorList>
    </citation>
    <scope>NUCLEOTIDE SEQUENCE</scope>
    <source>
        <strain evidence="8">CBS 121739</strain>
    </source>
</reference>
<evidence type="ECO:0000256" key="2">
    <source>
        <dbReference type="ARBA" id="ARBA00022692"/>
    </source>
</evidence>
<organism evidence="8 9">
    <name type="scientific">Pseudovirgaria hyperparasitica</name>
    <dbReference type="NCBI Taxonomy" id="470096"/>
    <lineage>
        <taxon>Eukaryota</taxon>
        <taxon>Fungi</taxon>
        <taxon>Dikarya</taxon>
        <taxon>Ascomycota</taxon>
        <taxon>Pezizomycotina</taxon>
        <taxon>Dothideomycetes</taxon>
        <taxon>Dothideomycetes incertae sedis</taxon>
        <taxon>Acrospermales</taxon>
        <taxon>Acrospermaceae</taxon>
        <taxon>Pseudovirgaria</taxon>
    </lineage>
</organism>
<evidence type="ECO:0000256" key="5">
    <source>
        <dbReference type="ARBA" id="ARBA00038359"/>
    </source>
</evidence>
<feature type="transmembrane region" description="Helical" evidence="6">
    <location>
        <begin position="241"/>
        <end position="265"/>
    </location>
</feature>
<keyword evidence="3 6" id="KW-1133">Transmembrane helix</keyword>
<dbReference type="InterPro" id="IPR049326">
    <property type="entry name" value="Rhodopsin_dom_fungi"/>
</dbReference>
<comment type="subcellular location">
    <subcellularLocation>
        <location evidence="1">Membrane</location>
        <topology evidence="1">Multi-pass membrane protein</topology>
    </subcellularLocation>
</comment>
<feature type="transmembrane region" description="Helical" evidence="6">
    <location>
        <begin position="119"/>
        <end position="140"/>
    </location>
</feature>
<gene>
    <name evidence="8" type="ORF">EJ05DRAFT_499641</name>
</gene>
<name>A0A6A6WDN7_9PEZI</name>
<comment type="similarity">
    <text evidence="5">Belongs to the SAT4 family.</text>
</comment>
<keyword evidence="2 6" id="KW-0812">Transmembrane</keyword>
<feature type="transmembrane region" description="Helical" evidence="6">
    <location>
        <begin position="12"/>
        <end position="30"/>
    </location>
</feature>
<evidence type="ECO:0000256" key="3">
    <source>
        <dbReference type="ARBA" id="ARBA00022989"/>
    </source>
</evidence>
<dbReference type="Pfam" id="PF20684">
    <property type="entry name" value="Fung_rhodopsin"/>
    <property type="match status" value="1"/>
</dbReference>
<dbReference type="GO" id="GO:0016020">
    <property type="term" value="C:membrane"/>
    <property type="evidence" value="ECO:0007669"/>
    <property type="project" value="UniProtKB-SubCell"/>
</dbReference>
<feature type="transmembrane region" description="Helical" evidence="6">
    <location>
        <begin position="203"/>
        <end position="221"/>
    </location>
</feature>
<keyword evidence="4 6" id="KW-0472">Membrane</keyword>
<dbReference type="InterPro" id="IPR052337">
    <property type="entry name" value="SAT4-like"/>
</dbReference>
<dbReference type="PANTHER" id="PTHR33048:SF96">
    <property type="entry name" value="INTEGRAL MEMBRANE PROTEIN"/>
    <property type="match status" value="1"/>
</dbReference>
<feature type="transmembrane region" description="Helical" evidence="6">
    <location>
        <begin position="165"/>
        <end position="191"/>
    </location>
</feature>
<dbReference type="OrthoDB" id="3923077at2759"/>
<evidence type="ECO:0000256" key="1">
    <source>
        <dbReference type="ARBA" id="ARBA00004141"/>
    </source>
</evidence>
<evidence type="ECO:0000259" key="7">
    <source>
        <dbReference type="Pfam" id="PF20684"/>
    </source>
</evidence>
<keyword evidence="9" id="KW-1185">Reference proteome</keyword>
<evidence type="ECO:0000313" key="9">
    <source>
        <dbReference type="Proteomes" id="UP000799437"/>
    </source>
</evidence>
<evidence type="ECO:0000256" key="4">
    <source>
        <dbReference type="ARBA" id="ARBA00023136"/>
    </source>
</evidence>
<dbReference type="PANTHER" id="PTHR33048">
    <property type="entry name" value="PTH11-LIKE INTEGRAL MEMBRANE PROTEIN (AFU_ORTHOLOGUE AFUA_5G11245)"/>
    <property type="match status" value="1"/>
</dbReference>
<evidence type="ECO:0000313" key="8">
    <source>
        <dbReference type="EMBL" id="KAF2759221.1"/>
    </source>
</evidence>
<feature type="transmembrane region" description="Helical" evidence="6">
    <location>
        <begin position="83"/>
        <end position="107"/>
    </location>
</feature>
<dbReference type="AlphaFoldDB" id="A0A6A6WDN7"/>
<accession>A0A6A6WDN7</accession>
<proteinExistence type="inferred from homology"/>
<sequence>MVENRGPQVLGVAASFGPLALSFVLLRCYVRIRITKAFGLDDYFMVLSLMGYLTYTTAGIYHGDYEDKLTIPPLLPENTDVYHIYWIGYIAYSVAMTCAKISIGVFLLRLTVYKVHRIIIWIAMAVTTLSGIVFLFVTFFECSPVQFFWTRWLGVVDGHCLSPEVIAICSYCYGATCALCDFIFGLLPVVLITKLQMERSMKFMLVPILSIACIASCAVVIRIPYTRFFTDADFLYATVPIAVWSIVECGLAITAGCVVTLYPLYKQVIEHLTTKGVSSEEPDYSDGTPNRYHKRPGVFSLSHLTTRCKDDEEENPREGALRLEERDTTSLKNAMTPIHVSVRKDFKMIENESLERQVTNDSRDTLQLVDKRDEHVIKTFVHS</sequence>
<dbReference type="RefSeq" id="XP_033601672.1">
    <property type="nucleotide sequence ID" value="XM_033746876.1"/>
</dbReference>
<feature type="transmembrane region" description="Helical" evidence="6">
    <location>
        <begin position="42"/>
        <end position="63"/>
    </location>
</feature>
<protein>
    <recommendedName>
        <fullName evidence="7">Rhodopsin domain-containing protein</fullName>
    </recommendedName>
</protein>
<dbReference type="Proteomes" id="UP000799437">
    <property type="component" value="Unassembled WGS sequence"/>
</dbReference>